<reference evidence="11 12" key="1">
    <citation type="journal article" date="2013" name="PLoS ONE">
        <title>Predicting the Proteins of Angomonas deanei, Strigomonas culicis and Their Respective Endosymbionts Reveals New Aspects of the Trypanosomatidae Family.</title>
        <authorList>
            <person name="Motta M.C."/>
            <person name="Martins A.C."/>
            <person name="de Souza S.S."/>
            <person name="Catta-Preta C.M."/>
            <person name="Silva R."/>
            <person name="Klein C.C."/>
            <person name="de Almeida L.G."/>
            <person name="de Lima Cunha O."/>
            <person name="Ciapina L.P."/>
            <person name="Brocchi M."/>
            <person name="Colabardini A.C."/>
            <person name="de Araujo Lima B."/>
            <person name="Machado C.R."/>
            <person name="de Almeida Soares C.M."/>
            <person name="Probst C.M."/>
            <person name="de Menezes C.B."/>
            <person name="Thompson C.E."/>
            <person name="Bartholomeu D.C."/>
            <person name="Gradia D.F."/>
            <person name="Pavoni D.P."/>
            <person name="Grisard E.C."/>
            <person name="Fantinatti-Garboggini F."/>
            <person name="Marchini F.K."/>
            <person name="Rodrigues-Luiz G.F."/>
            <person name="Wagner G."/>
            <person name="Goldman G.H."/>
            <person name="Fietto J.L."/>
            <person name="Elias M.C."/>
            <person name="Goldman M.H."/>
            <person name="Sagot M.F."/>
            <person name="Pereira M."/>
            <person name="Stoco P.H."/>
            <person name="de Mendonca-Neto R.P."/>
            <person name="Teixeira S.M."/>
            <person name="Maciel T.E."/>
            <person name="de Oliveira Mendes T.A."/>
            <person name="Urmenyi T.P."/>
            <person name="de Souza W."/>
            <person name="Schenkman S."/>
            <person name="de Vasconcelos A.T."/>
        </authorList>
    </citation>
    <scope>NUCLEOTIDE SEQUENCE [LARGE SCALE GENOMIC DNA]</scope>
</reference>
<evidence type="ECO:0000256" key="6">
    <source>
        <dbReference type="ARBA" id="ARBA00022892"/>
    </source>
</evidence>
<keyword evidence="10" id="KW-0968">Cytoplasmic vesicle</keyword>
<dbReference type="GO" id="GO:0006891">
    <property type="term" value="P:intra-Golgi vesicle-mediated transport"/>
    <property type="evidence" value="ECO:0007669"/>
    <property type="project" value="TreeGrafter"/>
</dbReference>
<gene>
    <name evidence="11" type="ORF">STCU_08067</name>
</gene>
<keyword evidence="8" id="KW-0333">Golgi apparatus</keyword>
<dbReference type="EMBL" id="ATMH01008067">
    <property type="protein sequence ID" value="EPY22892.1"/>
    <property type="molecule type" value="Genomic_DNA"/>
</dbReference>
<keyword evidence="5" id="KW-0963">Cytoplasm</keyword>
<dbReference type="Pfam" id="PF04733">
    <property type="entry name" value="Coatomer_E"/>
    <property type="match status" value="1"/>
</dbReference>
<evidence type="ECO:0000313" key="11">
    <source>
        <dbReference type="EMBL" id="EPY22892.1"/>
    </source>
</evidence>
<evidence type="ECO:0000256" key="10">
    <source>
        <dbReference type="ARBA" id="ARBA00023329"/>
    </source>
</evidence>
<dbReference type="SUPFAM" id="SSF48452">
    <property type="entry name" value="TPR-like"/>
    <property type="match status" value="1"/>
</dbReference>
<sequence>MFDFSVEEVVGDHGRGMLLTSQKHLCLSLHDYQFSSYLFSFLSTQEVLFFYLRVLENIIIDRCIATTTTTTNKADISTQYILTMPDALFDARNFLIVGSGNQAIAAVCTTNAGPLSGEELANFNAEKDVITARAQLQRGQVDVVLAHLRNATHPYLLSVKLLADYVAAERRKSEPAAVTAALDAMLQVAVGAKVEARNVYTAIFAAAALLEQGRVAESLTLAKKWLAGLPEPSPFSAYFHLELRTLVVEGLLRLGRTDLAAGEAEKMDQTDEESLFTILARGTVALAQGQQTGAAGHYDAALACFKDVSMRCGQTPLTLNLTALAHLGLGQLAEAQKCLTDALAVRADDPDTTANLAAIMAQLGKPPQEHKTYLLQATEMQGAWAAAYKDTTDRLDQAMAGFRAA</sequence>
<dbReference type="GO" id="GO:0006890">
    <property type="term" value="P:retrograde vesicle-mediated transport, Golgi to endoplasmic reticulum"/>
    <property type="evidence" value="ECO:0007669"/>
    <property type="project" value="InterPro"/>
</dbReference>
<dbReference type="OrthoDB" id="310217at2759"/>
<dbReference type="GO" id="GO:0006888">
    <property type="term" value="P:endoplasmic reticulum to Golgi vesicle-mediated transport"/>
    <property type="evidence" value="ECO:0007669"/>
    <property type="project" value="TreeGrafter"/>
</dbReference>
<keyword evidence="4" id="KW-0813">Transport</keyword>
<evidence type="ECO:0000256" key="2">
    <source>
        <dbReference type="ARBA" id="ARBA00004347"/>
    </source>
</evidence>
<proteinExistence type="inferred from homology"/>
<evidence type="ECO:0000256" key="1">
    <source>
        <dbReference type="ARBA" id="ARBA00004255"/>
    </source>
</evidence>
<evidence type="ECO:0000256" key="7">
    <source>
        <dbReference type="ARBA" id="ARBA00022927"/>
    </source>
</evidence>
<evidence type="ECO:0000256" key="8">
    <source>
        <dbReference type="ARBA" id="ARBA00023034"/>
    </source>
</evidence>
<keyword evidence="12" id="KW-1185">Reference proteome</keyword>
<comment type="subcellular location">
    <subcellularLocation>
        <location evidence="2">Cytoplasmic vesicle</location>
        <location evidence="2">COPI-coated vesicle membrane</location>
        <topology evidence="2">Peripheral membrane protein</topology>
        <orientation evidence="2">Cytoplasmic side</orientation>
    </subcellularLocation>
    <subcellularLocation>
        <location evidence="1">Golgi apparatus membrane</location>
        <topology evidence="1">Peripheral membrane protein</topology>
        <orientation evidence="1">Cytoplasmic side</orientation>
    </subcellularLocation>
</comment>
<dbReference type="PANTHER" id="PTHR10805:SF0">
    <property type="entry name" value="COATOMER SUBUNIT EPSILON"/>
    <property type="match status" value="1"/>
</dbReference>
<dbReference type="InterPro" id="IPR011990">
    <property type="entry name" value="TPR-like_helical_dom_sf"/>
</dbReference>
<name>S9TWM2_9TRYP</name>
<dbReference type="GO" id="GO:0000139">
    <property type="term" value="C:Golgi membrane"/>
    <property type="evidence" value="ECO:0007669"/>
    <property type="project" value="UniProtKB-SubCell"/>
</dbReference>
<protein>
    <submittedName>
        <fullName evidence="11">Coatomer epsilon subunit</fullName>
    </submittedName>
</protein>
<keyword evidence="7" id="KW-0653">Protein transport</keyword>
<evidence type="ECO:0000313" key="12">
    <source>
        <dbReference type="Proteomes" id="UP000015354"/>
    </source>
</evidence>
<evidence type="ECO:0000256" key="5">
    <source>
        <dbReference type="ARBA" id="ARBA00022490"/>
    </source>
</evidence>
<dbReference type="GO" id="GO:0015031">
    <property type="term" value="P:protein transport"/>
    <property type="evidence" value="ECO:0007669"/>
    <property type="project" value="UniProtKB-KW"/>
</dbReference>
<evidence type="ECO:0000256" key="9">
    <source>
        <dbReference type="ARBA" id="ARBA00023136"/>
    </source>
</evidence>
<dbReference type="PANTHER" id="PTHR10805">
    <property type="entry name" value="COATOMER SUBUNIT EPSILON"/>
    <property type="match status" value="1"/>
</dbReference>
<keyword evidence="9" id="KW-0472">Membrane</keyword>
<evidence type="ECO:0000256" key="4">
    <source>
        <dbReference type="ARBA" id="ARBA00022448"/>
    </source>
</evidence>
<dbReference type="Gene3D" id="1.25.40.10">
    <property type="entry name" value="Tetratricopeptide repeat domain"/>
    <property type="match status" value="1"/>
</dbReference>
<accession>S9TWM2</accession>
<keyword evidence="6" id="KW-0931">ER-Golgi transport</keyword>
<evidence type="ECO:0000256" key="3">
    <source>
        <dbReference type="ARBA" id="ARBA00008827"/>
    </source>
</evidence>
<dbReference type="GO" id="GO:0005198">
    <property type="term" value="F:structural molecule activity"/>
    <property type="evidence" value="ECO:0007669"/>
    <property type="project" value="InterPro"/>
</dbReference>
<comment type="similarity">
    <text evidence="3">Belongs to the COPE family.</text>
</comment>
<dbReference type="Proteomes" id="UP000015354">
    <property type="component" value="Unassembled WGS sequence"/>
</dbReference>
<dbReference type="AlphaFoldDB" id="S9TWM2"/>
<organism evidence="11 12">
    <name type="scientific">Strigomonas culicis</name>
    <dbReference type="NCBI Taxonomy" id="28005"/>
    <lineage>
        <taxon>Eukaryota</taxon>
        <taxon>Discoba</taxon>
        <taxon>Euglenozoa</taxon>
        <taxon>Kinetoplastea</taxon>
        <taxon>Metakinetoplastina</taxon>
        <taxon>Trypanosomatida</taxon>
        <taxon>Trypanosomatidae</taxon>
        <taxon>Strigomonadinae</taxon>
        <taxon>Strigomonas</taxon>
    </lineage>
</organism>
<comment type="caution">
    <text evidence="11">The sequence shown here is derived from an EMBL/GenBank/DDBJ whole genome shotgun (WGS) entry which is preliminary data.</text>
</comment>
<dbReference type="InterPro" id="IPR006822">
    <property type="entry name" value="Coatomer_esu"/>
</dbReference>
<dbReference type="GO" id="GO:0030126">
    <property type="term" value="C:COPI vesicle coat"/>
    <property type="evidence" value="ECO:0007669"/>
    <property type="project" value="TreeGrafter"/>
</dbReference>